<evidence type="ECO:0000313" key="2">
    <source>
        <dbReference type="EMBL" id="AUB80033.1"/>
    </source>
</evidence>
<dbReference type="Gene3D" id="1.10.1200.10">
    <property type="entry name" value="ACP-like"/>
    <property type="match status" value="1"/>
</dbReference>
<gene>
    <name evidence="2" type="ORF">THSYN_03005</name>
</gene>
<sequence>MGEDSLLSEVGRLIVETLQLQDVRPEEIDPDAPLFGQGLGLDSIDALELALAVSQRYGVTLSSEDPALRAVFASLRSLTEHIRANR</sequence>
<dbReference type="InterPro" id="IPR009081">
    <property type="entry name" value="PP-bd_ACP"/>
</dbReference>
<evidence type="ECO:0000313" key="3">
    <source>
        <dbReference type="Proteomes" id="UP000232638"/>
    </source>
</evidence>
<evidence type="ECO:0000259" key="1">
    <source>
        <dbReference type="PROSITE" id="PS50075"/>
    </source>
</evidence>
<dbReference type="Proteomes" id="UP000232638">
    <property type="component" value="Chromosome"/>
</dbReference>
<name>A0A2K8U374_9GAMM</name>
<proteinExistence type="predicted"/>
<protein>
    <submittedName>
        <fullName evidence="2">Acyl carrier protein</fullName>
    </submittedName>
</protein>
<organism evidence="2 3">
    <name type="scientific">Candidatus Thiodictyon syntrophicum</name>
    <dbReference type="NCBI Taxonomy" id="1166950"/>
    <lineage>
        <taxon>Bacteria</taxon>
        <taxon>Pseudomonadati</taxon>
        <taxon>Pseudomonadota</taxon>
        <taxon>Gammaproteobacteria</taxon>
        <taxon>Chromatiales</taxon>
        <taxon>Chromatiaceae</taxon>
        <taxon>Thiodictyon</taxon>
    </lineage>
</organism>
<dbReference type="OrthoDB" id="9803943at2"/>
<feature type="domain" description="Carrier" evidence="1">
    <location>
        <begin position="4"/>
        <end position="86"/>
    </location>
</feature>
<dbReference type="PROSITE" id="PS50075">
    <property type="entry name" value="CARRIER"/>
    <property type="match status" value="1"/>
</dbReference>
<accession>A0A2K8U374</accession>
<dbReference type="Pfam" id="PF00550">
    <property type="entry name" value="PP-binding"/>
    <property type="match status" value="1"/>
</dbReference>
<dbReference type="AlphaFoldDB" id="A0A2K8U374"/>
<dbReference type="NCBIfam" id="NF006617">
    <property type="entry name" value="PRK09184.1"/>
    <property type="match status" value="1"/>
</dbReference>
<reference evidence="2 3" key="1">
    <citation type="submission" date="2017-03" db="EMBL/GenBank/DDBJ databases">
        <title>Complete genome sequence of Candidatus 'Thiodictyon syntrophicum' sp. nov. strain Cad16T, a photolithoautotroph purple sulfur bacterium isolated from an alpine meromictic lake.</title>
        <authorList>
            <person name="Luedin S.M."/>
            <person name="Pothier J.F."/>
            <person name="Danza F."/>
            <person name="Storelli N."/>
            <person name="Wittwer M."/>
            <person name="Tonolla M."/>
        </authorList>
    </citation>
    <scope>NUCLEOTIDE SEQUENCE [LARGE SCALE GENOMIC DNA]</scope>
    <source>
        <strain evidence="2 3">Cad16T</strain>
    </source>
</reference>
<dbReference type="InterPro" id="IPR036736">
    <property type="entry name" value="ACP-like_sf"/>
</dbReference>
<keyword evidence="3" id="KW-1185">Reference proteome</keyword>
<dbReference type="SUPFAM" id="SSF47336">
    <property type="entry name" value="ACP-like"/>
    <property type="match status" value="1"/>
</dbReference>
<dbReference type="EMBL" id="CP020370">
    <property type="protein sequence ID" value="AUB80033.1"/>
    <property type="molecule type" value="Genomic_DNA"/>
</dbReference>
<dbReference type="KEGG" id="tsy:THSYN_03005"/>